<dbReference type="InterPro" id="IPR044277">
    <property type="entry name" value="GIP1"/>
</dbReference>
<evidence type="ECO:0000313" key="2">
    <source>
        <dbReference type="EMBL" id="MCI15660.1"/>
    </source>
</evidence>
<organism evidence="2 3">
    <name type="scientific">Trifolium medium</name>
    <dbReference type="NCBI Taxonomy" id="97028"/>
    <lineage>
        <taxon>Eukaryota</taxon>
        <taxon>Viridiplantae</taxon>
        <taxon>Streptophyta</taxon>
        <taxon>Embryophyta</taxon>
        <taxon>Tracheophyta</taxon>
        <taxon>Spermatophyta</taxon>
        <taxon>Magnoliopsida</taxon>
        <taxon>eudicotyledons</taxon>
        <taxon>Gunneridae</taxon>
        <taxon>Pentapetalae</taxon>
        <taxon>rosids</taxon>
        <taxon>fabids</taxon>
        <taxon>Fabales</taxon>
        <taxon>Fabaceae</taxon>
        <taxon>Papilionoideae</taxon>
        <taxon>50 kb inversion clade</taxon>
        <taxon>NPAAA clade</taxon>
        <taxon>Hologalegina</taxon>
        <taxon>IRL clade</taxon>
        <taxon>Trifolieae</taxon>
        <taxon>Trifolium</taxon>
    </lineage>
</organism>
<sequence>SVPIIANGPTNVASGTISGVSPSPSSAGNGDIMVQSSGNNNINSNVDSASPSVKSNEVATVASGTGPASSSAVHFSSSDPVLVPSDNSWFPGAVGAIRREVGSQHSLGELNVVNSAKNNITA</sequence>
<evidence type="ECO:0000313" key="3">
    <source>
        <dbReference type="Proteomes" id="UP000265520"/>
    </source>
</evidence>
<feature type="non-terminal residue" evidence="2">
    <location>
        <position position="122"/>
    </location>
</feature>
<feature type="non-terminal residue" evidence="2">
    <location>
        <position position="1"/>
    </location>
</feature>
<keyword evidence="3" id="KW-1185">Reference proteome</keyword>
<name>A0A392PW38_9FABA</name>
<dbReference type="Proteomes" id="UP000265520">
    <property type="component" value="Unassembled WGS sequence"/>
</dbReference>
<proteinExistence type="predicted"/>
<reference evidence="2 3" key="1">
    <citation type="journal article" date="2018" name="Front. Plant Sci.">
        <title>Red Clover (Trifolium pratense) and Zigzag Clover (T. medium) - A Picture of Genomic Similarities and Differences.</title>
        <authorList>
            <person name="Dluhosova J."/>
            <person name="Istvanek J."/>
            <person name="Nedelnik J."/>
            <person name="Repkova J."/>
        </authorList>
    </citation>
    <scope>NUCLEOTIDE SEQUENCE [LARGE SCALE GENOMIC DNA]</scope>
    <source>
        <strain evidence="3">cv. 10/8</strain>
        <tissue evidence="2">Leaf</tissue>
    </source>
</reference>
<comment type="caution">
    <text evidence="2">The sequence shown here is derived from an EMBL/GenBank/DDBJ whole genome shotgun (WGS) entry which is preliminary data.</text>
</comment>
<feature type="compositionally biased region" description="Polar residues" evidence="1">
    <location>
        <begin position="8"/>
        <end position="68"/>
    </location>
</feature>
<feature type="compositionally biased region" description="Low complexity" evidence="1">
    <location>
        <begin position="69"/>
        <end position="78"/>
    </location>
</feature>
<feature type="region of interest" description="Disordered" evidence="1">
    <location>
        <begin position="1"/>
        <end position="78"/>
    </location>
</feature>
<protein>
    <submittedName>
        <fullName evidence="2">Cell wall protein AWA1-like</fullName>
    </submittedName>
</protein>
<dbReference type="GO" id="GO:0051082">
    <property type="term" value="F:unfolded protein binding"/>
    <property type="evidence" value="ECO:0007669"/>
    <property type="project" value="TreeGrafter"/>
</dbReference>
<accession>A0A392PW38</accession>
<dbReference type="AlphaFoldDB" id="A0A392PW38"/>
<dbReference type="PANTHER" id="PTHR46775:SF1">
    <property type="entry name" value="FLOCCULATION PROTEIN (DUF1296)"/>
    <property type="match status" value="1"/>
</dbReference>
<dbReference type="PANTHER" id="PTHR46775">
    <property type="entry name" value="FLOCCULATION PROTEIN (DUF1296)"/>
    <property type="match status" value="1"/>
</dbReference>
<dbReference type="EMBL" id="LXQA010097450">
    <property type="protein sequence ID" value="MCI15660.1"/>
    <property type="molecule type" value="Genomic_DNA"/>
</dbReference>
<evidence type="ECO:0000256" key="1">
    <source>
        <dbReference type="SAM" id="MobiDB-lite"/>
    </source>
</evidence>